<dbReference type="InterPro" id="IPR025824">
    <property type="entry name" value="OB-fold_nuc-bd_dom"/>
</dbReference>
<protein>
    <recommendedName>
        <fullName evidence="5">Exodeoxyribonuclease 7 large subunit</fullName>
        <ecNumber evidence="5">3.1.11.6</ecNumber>
    </recommendedName>
    <alternativeName>
        <fullName evidence="5">Exodeoxyribonuclease VII large subunit</fullName>
        <shortName evidence="5">Exonuclease VII large subunit</shortName>
    </alternativeName>
</protein>
<dbReference type="PANTHER" id="PTHR30008:SF0">
    <property type="entry name" value="EXODEOXYRIBONUCLEASE 7 LARGE SUBUNIT"/>
    <property type="match status" value="1"/>
</dbReference>
<dbReference type="EMBL" id="CP154795">
    <property type="protein sequence ID" value="XAN08537.1"/>
    <property type="molecule type" value="Genomic_DNA"/>
</dbReference>
<proteinExistence type="inferred from homology"/>
<comment type="function">
    <text evidence="5">Bidirectionally degrades single-stranded DNA into large acid-insoluble oligonucleotides, which are then degraded further into small acid-soluble oligonucleotides.</text>
</comment>
<keyword evidence="2 5" id="KW-0540">Nuclease</keyword>
<name>A0ABZ3FUP1_9ACTN</name>
<evidence type="ECO:0000256" key="1">
    <source>
        <dbReference type="ARBA" id="ARBA00022490"/>
    </source>
</evidence>
<feature type="domain" description="Exonuclease VII large subunit C-terminal" evidence="7">
    <location>
        <begin position="126"/>
        <end position="341"/>
    </location>
</feature>
<keyword evidence="10" id="KW-1185">Reference proteome</keyword>
<reference evidence="9 10" key="1">
    <citation type="submission" date="2024-04" db="EMBL/GenBank/DDBJ databases">
        <title>Isolation of an actinomycete strain from pig manure.</title>
        <authorList>
            <person name="Gong T."/>
            <person name="Yu Z."/>
            <person name="An M."/>
            <person name="Wei C."/>
            <person name="Yang W."/>
            <person name="Liu L."/>
        </authorList>
    </citation>
    <scope>NUCLEOTIDE SEQUENCE [LARGE SCALE GENOMIC DNA]</scope>
    <source>
        <strain evidence="9 10">ZF39</strain>
    </source>
</reference>
<dbReference type="Pfam" id="PF13742">
    <property type="entry name" value="tRNA_anti_2"/>
    <property type="match status" value="1"/>
</dbReference>
<dbReference type="GO" id="GO:0008855">
    <property type="term" value="F:exodeoxyribonuclease VII activity"/>
    <property type="evidence" value="ECO:0007669"/>
    <property type="project" value="UniProtKB-EC"/>
</dbReference>
<sequence length="420" mass="45946">MAIESSPEAPQPLGRIVNAVRVWVERCGQVWVEGQVIAIKRRPGMLHFMTVRDRYAEVSASVSVPAEVLEASGVTEGMTVTALLSPRVFEKNSSLSFACHDLRPSGEGRLLAQLEQRKHKLQAEGLFERSLKKRLPLLPTAIGLITGAGSAAERDVVENVRQRWPGAVLEIRHTLVQGPQAAEQVMGALTELDAHPRVQVIIIARGGGSLEDLLPFSDEGLARAVFAATTPVISAIGHETDLPILDLVADLRASTPTDAAKRVVPDVGEEYALIGEARARLRRAVVTTIDREQHGLTQLRNRPSLTDPLYAFALRHREIDDLRHRAGRALQSRLERETTGVRHALERIRAMSPKQTLERGYAILLDGEGQAISSVRRVDAGDGLHARLADGQLVLEVHEVTDADGNSLEFEEAPDEFGED</sequence>
<evidence type="ECO:0000256" key="6">
    <source>
        <dbReference type="RuleBase" id="RU004355"/>
    </source>
</evidence>
<keyword evidence="1 5" id="KW-0963">Cytoplasm</keyword>
<comment type="similarity">
    <text evidence="5 6">Belongs to the XseA family.</text>
</comment>
<evidence type="ECO:0000259" key="8">
    <source>
        <dbReference type="Pfam" id="PF13742"/>
    </source>
</evidence>
<evidence type="ECO:0000256" key="4">
    <source>
        <dbReference type="ARBA" id="ARBA00022839"/>
    </source>
</evidence>
<organism evidence="9 10">
    <name type="scientific">Ammonicoccus fulvus</name>
    <dbReference type="NCBI Taxonomy" id="3138240"/>
    <lineage>
        <taxon>Bacteria</taxon>
        <taxon>Bacillati</taxon>
        <taxon>Actinomycetota</taxon>
        <taxon>Actinomycetes</taxon>
        <taxon>Propionibacteriales</taxon>
        <taxon>Propionibacteriaceae</taxon>
        <taxon>Ammonicoccus</taxon>
    </lineage>
</organism>
<dbReference type="NCBIfam" id="TIGR00237">
    <property type="entry name" value="xseA"/>
    <property type="match status" value="1"/>
</dbReference>
<evidence type="ECO:0000313" key="9">
    <source>
        <dbReference type="EMBL" id="XAN08537.1"/>
    </source>
</evidence>
<dbReference type="InterPro" id="IPR003753">
    <property type="entry name" value="Exonuc_VII_L"/>
</dbReference>
<evidence type="ECO:0000259" key="7">
    <source>
        <dbReference type="Pfam" id="PF02601"/>
    </source>
</evidence>
<accession>A0ABZ3FUP1</accession>
<evidence type="ECO:0000313" key="10">
    <source>
        <dbReference type="Proteomes" id="UP001442841"/>
    </source>
</evidence>
<dbReference type="InterPro" id="IPR020579">
    <property type="entry name" value="Exonuc_VII_lsu_C"/>
</dbReference>
<evidence type="ECO:0000256" key="5">
    <source>
        <dbReference type="HAMAP-Rule" id="MF_00378"/>
    </source>
</evidence>
<keyword evidence="3 5" id="KW-0378">Hydrolase</keyword>
<gene>
    <name evidence="5 9" type="primary">xseA</name>
    <name evidence="9" type="ORF">AADG42_14900</name>
</gene>
<comment type="catalytic activity">
    <reaction evidence="5 6">
        <text>Exonucleolytic cleavage in either 5'- to 3'- or 3'- to 5'-direction to yield nucleoside 5'-phosphates.</text>
        <dbReference type="EC" id="3.1.11.6"/>
    </reaction>
</comment>
<dbReference type="RefSeq" id="WP_425309993.1">
    <property type="nucleotide sequence ID" value="NZ_CP154795.1"/>
</dbReference>
<dbReference type="Proteomes" id="UP001442841">
    <property type="component" value="Chromosome"/>
</dbReference>
<dbReference type="Pfam" id="PF02601">
    <property type="entry name" value="Exonuc_VII_L"/>
    <property type="match status" value="1"/>
</dbReference>
<feature type="domain" description="OB-fold nucleic acid binding" evidence="8">
    <location>
        <begin position="24"/>
        <end position="102"/>
    </location>
</feature>
<dbReference type="EC" id="3.1.11.6" evidence="5"/>
<comment type="subunit">
    <text evidence="5">Heterooligomer composed of large and small subunits.</text>
</comment>
<evidence type="ECO:0000256" key="2">
    <source>
        <dbReference type="ARBA" id="ARBA00022722"/>
    </source>
</evidence>
<keyword evidence="4 5" id="KW-0269">Exonuclease</keyword>
<comment type="subcellular location">
    <subcellularLocation>
        <location evidence="5 6">Cytoplasm</location>
    </subcellularLocation>
</comment>
<evidence type="ECO:0000256" key="3">
    <source>
        <dbReference type="ARBA" id="ARBA00022801"/>
    </source>
</evidence>
<dbReference type="PANTHER" id="PTHR30008">
    <property type="entry name" value="EXODEOXYRIBONUCLEASE 7 LARGE SUBUNIT"/>
    <property type="match status" value="1"/>
</dbReference>
<dbReference type="HAMAP" id="MF_00378">
    <property type="entry name" value="Exonuc_7_L"/>
    <property type="match status" value="1"/>
</dbReference>